<dbReference type="InterPro" id="IPR004839">
    <property type="entry name" value="Aminotransferase_I/II_large"/>
</dbReference>
<dbReference type="InterPro" id="IPR015421">
    <property type="entry name" value="PyrdxlP-dep_Trfase_major"/>
</dbReference>
<evidence type="ECO:0000313" key="4">
    <source>
        <dbReference type="EMBL" id="RMT58579.1"/>
    </source>
</evidence>
<dbReference type="Pfam" id="PF00155">
    <property type="entry name" value="Aminotran_1_2"/>
    <property type="match status" value="1"/>
</dbReference>
<reference evidence="4 5" key="1">
    <citation type="submission" date="2018-08" db="EMBL/GenBank/DDBJ databases">
        <title>Recombination of ecologically and evolutionarily significant loci maintains genetic cohesion in the Pseudomonas syringae species complex.</title>
        <authorList>
            <person name="Dillon M."/>
            <person name="Thakur S."/>
            <person name="Almeida R.N.D."/>
            <person name="Weir B.S."/>
            <person name="Guttman D.S."/>
        </authorList>
    </citation>
    <scope>NUCLEOTIDE SEQUENCE [LARGE SCALE GENOMIC DNA]</scope>
    <source>
        <strain evidence="4 5">ICMP 3934</strain>
    </source>
</reference>
<evidence type="ECO:0000313" key="5">
    <source>
        <dbReference type="Proteomes" id="UP000282636"/>
    </source>
</evidence>
<sequence>MNNYSNLNKMVTLSNPSWDIAKKTGLASLEVDYDTSPYLMYEGQRIINMCSCSYLGLDTNADILLGAIEGIRRAGALHLTTARTRLSITLLGDLERALSEHYQGDAISYISCSAATSGFLPLFASGALTAEKKPVIVFDKFAHFSMNHVKPICADETEISTCPHNDMDYLETICKQRDSVAYVADGTYSVEGCTPISDLLYLQDKYGLYLYLDDSHGLSITGQRGEGYVLSTLGDLNDRTVVVGSLAKAFGTCGGMLISGNTTFKEKLVRYGNPWSQYLNSAGIGATLASLALHNTPLLTTLQTSWRKNLAILDSFFACLNRHTDSPIRVILLESDLHAINAATELLKQGYYTSSVFFPIVPKGTAGLRVMPRADISETEMAAFCQALKKVCESSINNEALA</sequence>
<keyword evidence="2" id="KW-0808">Transferase</keyword>
<organism evidence="4 5">
    <name type="scientific">Pseudomonas syringae pv. theae</name>
    <dbReference type="NCBI Taxonomy" id="103985"/>
    <lineage>
        <taxon>Bacteria</taxon>
        <taxon>Pseudomonadati</taxon>
        <taxon>Pseudomonadota</taxon>
        <taxon>Gammaproteobacteria</taxon>
        <taxon>Pseudomonadales</taxon>
        <taxon>Pseudomonadaceae</taxon>
        <taxon>Pseudomonas</taxon>
        <taxon>Pseudomonas syringae</taxon>
    </lineage>
</organism>
<accession>A0A0N8TJJ2</accession>
<dbReference type="GO" id="GO:0016740">
    <property type="term" value="F:transferase activity"/>
    <property type="evidence" value="ECO:0007669"/>
    <property type="project" value="UniProtKB-KW"/>
</dbReference>
<dbReference type="SUPFAM" id="SSF53383">
    <property type="entry name" value="PLP-dependent transferases"/>
    <property type="match status" value="1"/>
</dbReference>
<evidence type="ECO:0000256" key="1">
    <source>
        <dbReference type="ARBA" id="ARBA00001933"/>
    </source>
</evidence>
<dbReference type="Proteomes" id="UP000282636">
    <property type="component" value="Unassembled WGS sequence"/>
</dbReference>
<evidence type="ECO:0000256" key="2">
    <source>
        <dbReference type="ARBA" id="ARBA00022679"/>
    </source>
</evidence>
<feature type="domain" description="Aminotransferase class I/classII large" evidence="3">
    <location>
        <begin position="46"/>
        <end position="388"/>
    </location>
</feature>
<dbReference type="InterPro" id="IPR015424">
    <property type="entry name" value="PyrdxlP-dep_Trfase"/>
</dbReference>
<dbReference type="AlphaFoldDB" id="A0A0N8TJJ2"/>
<dbReference type="Gene3D" id="3.90.1150.10">
    <property type="entry name" value="Aspartate Aminotransferase, domain 1"/>
    <property type="match status" value="1"/>
</dbReference>
<proteinExistence type="predicted"/>
<name>A0A0N8TJJ2_PSESX</name>
<dbReference type="InterPro" id="IPR050087">
    <property type="entry name" value="AON_synthase_class-II"/>
</dbReference>
<dbReference type="RefSeq" id="WP_020325535.1">
    <property type="nucleotide sequence ID" value="NZ_BQUM01000027.1"/>
</dbReference>
<dbReference type="InterPro" id="IPR015422">
    <property type="entry name" value="PyrdxlP-dep_Trfase_small"/>
</dbReference>
<dbReference type="GO" id="GO:0030170">
    <property type="term" value="F:pyridoxal phosphate binding"/>
    <property type="evidence" value="ECO:0007669"/>
    <property type="project" value="InterPro"/>
</dbReference>
<dbReference type="EMBL" id="RBTL01000337">
    <property type="protein sequence ID" value="RMT58579.1"/>
    <property type="molecule type" value="Genomic_DNA"/>
</dbReference>
<gene>
    <name evidence="4" type="ORF">ALP44_01417</name>
</gene>
<dbReference type="Gene3D" id="3.40.640.10">
    <property type="entry name" value="Type I PLP-dependent aspartate aminotransferase-like (Major domain)"/>
    <property type="match status" value="1"/>
</dbReference>
<protein>
    <recommendedName>
        <fullName evidence="3">Aminotransferase class I/classII large domain-containing protein</fullName>
    </recommendedName>
</protein>
<comment type="cofactor">
    <cofactor evidence="1">
        <name>pyridoxal 5'-phosphate</name>
        <dbReference type="ChEBI" id="CHEBI:597326"/>
    </cofactor>
</comment>
<dbReference type="PANTHER" id="PTHR13693">
    <property type="entry name" value="CLASS II AMINOTRANSFERASE/8-AMINO-7-OXONONANOATE SYNTHASE"/>
    <property type="match status" value="1"/>
</dbReference>
<dbReference type="NCBIfam" id="NF005697">
    <property type="entry name" value="PRK07505.1"/>
    <property type="match status" value="1"/>
</dbReference>
<evidence type="ECO:0000259" key="3">
    <source>
        <dbReference type="Pfam" id="PF00155"/>
    </source>
</evidence>
<comment type="caution">
    <text evidence="4">The sequence shown here is derived from an EMBL/GenBank/DDBJ whole genome shotgun (WGS) entry which is preliminary data.</text>
</comment>